<dbReference type="EMBL" id="KQ947431">
    <property type="protein sequence ID" value="KUJ09609.1"/>
    <property type="molecule type" value="Genomic_DNA"/>
</dbReference>
<evidence type="ECO:0000313" key="3">
    <source>
        <dbReference type="EMBL" id="KUJ09609.1"/>
    </source>
</evidence>
<dbReference type="InParanoid" id="A0A132BC74"/>
<sequence>MASIMPPIPRFFFLYIEPSLCFFGGAFQPVLNPHSITTLLPAPLAGRHTTDPNPTPLETMLALQSATLMFMIAMVTVIVMVFAKDRAVVRGYVVASAVTDLPHWASFAYVLGWEGLRQWRTWEAPLWMQLLVPVFTLMFKLGYLSGAFGEDRVPEKKGRKEL</sequence>
<dbReference type="RefSeq" id="XP_018063964.1">
    <property type="nucleotide sequence ID" value="XM_018218866.1"/>
</dbReference>
<feature type="transmembrane region" description="Helical" evidence="1">
    <location>
        <begin position="61"/>
        <end position="82"/>
    </location>
</feature>
<dbReference type="GeneID" id="28828592"/>
<dbReference type="KEGG" id="psco:LY89DRAFT_724042"/>
<feature type="transmembrane region" description="Helical" evidence="1">
    <location>
        <begin position="89"/>
        <end position="110"/>
    </location>
</feature>
<dbReference type="InterPro" id="IPR056121">
    <property type="entry name" value="DUF7704"/>
</dbReference>
<feature type="transmembrane region" description="Helical" evidence="1">
    <location>
        <begin position="130"/>
        <end position="149"/>
    </location>
</feature>
<reference evidence="3 4" key="1">
    <citation type="submission" date="2015-10" db="EMBL/GenBank/DDBJ databases">
        <title>Full genome of DAOMC 229536 Phialocephala scopiformis, a fungal endophyte of spruce producing the potent anti-insectan compound rugulosin.</title>
        <authorList>
            <consortium name="DOE Joint Genome Institute"/>
            <person name="Walker A.K."/>
            <person name="Frasz S.L."/>
            <person name="Seifert K.A."/>
            <person name="Miller J.D."/>
            <person name="Mondo S.J."/>
            <person name="Labutti K."/>
            <person name="Lipzen A."/>
            <person name="Dockter R."/>
            <person name="Kennedy M."/>
            <person name="Grigoriev I.V."/>
            <person name="Spatafora J.W."/>
        </authorList>
    </citation>
    <scope>NUCLEOTIDE SEQUENCE [LARGE SCALE GENOMIC DNA]</scope>
    <source>
        <strain evidence="3 4">CBS 120377</strain>
    </source>
</reference>
<feature type="transmembrane region" description="Helical" evidence="1">
    <location>
        <begin position="12"/>
        <end position="31"/>
    </location>
</feature>
<dbReference type="Pfam" id="PF24803">
    <property type="entry name" value="DUF7704"/>
    <property type="match status" value="1"/>
</dbReference>
<feature type="domain" description="DUF7704" evidence="2">
    <location>
        <begin position="2"/>
        <end position="150"/>
    </location>
</feature>
<accession>A0A132BC74</accession>
<evidence type="ECO:0000313" key="4">
    <source>
        <dbReference type="Proteomes" id="UP000070700"/>
    </source>
</evidence>
<evidence type="ECO:0000259" key="2">
    <source>
        <dbReference type="Pfam" id="PF24803"/>
    </source>
</evidence>
<evidence type="ECO:0000256" key="1">
    <source>
        <dbReference type="SAM" id="Phobius"/>
    </source>
</evidence>
<keyword evidence="4" id="KW-1185">Reference proteome</keyword>
<name>A0A132BC74_MOLSC</name>
<keyword evidence="1" id="KW-0472">Membrane</keyword>
<dbReference type="Proteomes" id="UP000070700">
    <property type="component" value="Unassembled WGS sequence"/>
</dbReference>
<proteinExistence type="predicted"/>
<dbReference type="PANTHER" id="PTHR37019:SF2">
    <property type="entry name" value="EXPERA DOMAIN-CONTAINING PROTEIN"/>
    <property type="match status" value="1"/>
</dbReference>
<organism evidence="3 4">
    <name type="scientific">Mollisia scopiformis</name>
    <name type="common">Conifer needle endophyte fungus</name>
    <name type="synonym">Phialocephala scopiformis</name>
    <dbReference type="NCBI Taxonomy" id="149040"/>
    <lineage>
        <taxon>Eukaryota</taxon>
        <taxon>Fungi</taxon>
        <taxon>Dikarya</taxon>
        <taxon>Ascomycota</taxon>
        <taxon>Pezizomycotina</taxon>
        <taxon>Leotiomycetes</taxon>
        <taxon>Helotiales</taxon>
        <taxon>Mollisiaceae</taxon>
        <taxon>Mollisia</taxon>
    </lineage>
</organism>
<gene>
    <name evidence="3" type="ORF">LY89DRAFT_724042</name>
</gene>
<dbReference type="PANTHER" id="PTHR37019">
    <property type="entry name" value="CHROMOSOME 1, WHOLE GENOME SHOTGUN SEQUENCE"/>
    <property type="match status" value="1"/>
</dbReference>
<protein>
    <recommendedName>
        <fullName evidence="2">DUF7704 domain-containing protein</fullName>
    </recommendedName>
</protein>
<keyword evidence="1" id="KW-0812">Transmembrane</keyword>
<dbReference type="AlphaFoldDB" id="A0A132BC74"/>
<dbReference type="OrthoDB" id="2937326at2759"/>
<keyword evidence="1" id="KW-1133">Transmembrane helix</keyword>